<protein>
    <submittedName>
        <fullName evidence="9">Transitional endoplasmic reticulum ATPase</fullName>
    </submittedName>
</protein>
<organism evidence="9 10">
    <name type="scientific">Aminivibrio pyruvatiphilus</name>
    <dbReference type="NCBI Taxonomy" id="1005740"/>
    <lineage>
        <taxon>Bacteria</taxon>
        <taxon>Thermotogati</taxon>
        <taxon>Synergistota</taxon>
        <taxon>Synergistia</taxon>
        <taxon>Synergistales</taxon>
        <taxon>Aminobacteriaceae</taxon>
        <taxon>Aminivibrio</taxon>
    </lineage>
</organism>
<dbReference type="Proteomes" id="UP000295066">
    <property type="component" value="Unassembled WGS sequence"/>
</dbReference>
<dbReference type="InterPro" id="IPR005938">
    <property type="entry name" value="AAA_ATPase_CDC48"/>
</dbReference>
<dbReference type="InterPro" id="IPR004201">
    <property type="entry name" value="Cdc48_dom2"/>
</dbReference>
<reference evidence="9 10" key="1">
    <citation type="submission" date="2019-03" db="EMBL/GenBank/DDBJ databases">
        <title>Genomic Encyclopedia of Type Strains, Phase IV (KMG-IV): sequencing the most valuable type-strain genomes for metagenomic binning, comparative biology and taxonomic classification.</title>
        <authorList>
            <person name="Goeker M."/>
        </authorList>
    </citation>
    <scope>NUCLEOTIDE SEQUENCE [LARGE SCALE GENOMIC DNA]</scope>
    <source>
        <strain evidence="9 10">DSM 25964</strain>
    </source>
</reference>
<keyword evidence="10" id="KW-1185">Reference proteome</keyword>
<dbReference type="Pfam" id="PF17862">
    <property type="entry name" value="AAA_lid_3"/>
    <property type="match status" value="2"/>
</dbReference>
<evidence type="ECO:0000313" key="9">
    <source>
        <dbReference type="EMBL" id="TDY59701.1"/>
    </source>
</evidence>
<dbReference type="FunFam" id="2.40.40.20:FF:000007">
    <property type="entry name" value="AAA family ATPase"/>
    <property type="match status" value="1"/>
</dbReference>
<dbReference type="InterPro" id="IPR003960">
    <property type="entry name" value="ATPase_AAA_CS"/>
</dbReference>
<dbReference type="PROSITE" id="PS00674">
    <property type="entry name" value="AAA"/>
    <property type="match status" value="1"/>
</dbReference>
<dbReference type="SMART" id="SM01073">
    <property type="entry name" value="CDC48_N"/>
    <property type="match status" value="1"/>
</dbReference>
<dbReference type="FunFam" id="3.40.50.300:FF:000018">
    <property type="entry name" value="Cell division control 48"/>
    <property type="match status" value="1"/>
</dbReference>
<dbReference type="InterPro" id="IPR041569">
    <property type="entry name" value="AAA_lid_3"/>
</dbReference>
<keyword evidence="3 5" id="KW-0547">Nucleotide-binding</keyword>
<dbReference type="SUPFAM" id="SSF54585">
    <property type="entry name" value="Cdc48 domain 2-like"/>
    <property type="match status" value="1"/>
</dbReference>
<dbReference type="AlphaFoldDB" id="A0A4V3HG21"/>
<dbReference type="Gene3D" id="2.40.40.20">
    <property type="match status" value="1"/>
</dbReference>
<dbReference type="SMART" id="SM01072">
    <property type="entry name" value="CDC48_2"/>
    <property type="match status" value="1"/>
</dbReference>
<proteinExistence type="inferred from homology"/>
<dbReference type="InterPro" id="IPR003959">
    <property type="entry name" value="ATPase_AAA_core"/>
</dbReference>
<dbReference type="GO" id="GO:0016887">
    <property type="term" value="F:ATP hydrolysis activity"/>
    <property type="evidence" value="ECO:0007669"/>
    <property type="project" value="InterPro"/>
</dbReference>
<evidence type="ECO:0000313" key="10">
    <source>
        <dbReference type="Proteomes" id="UP000295066"/>
    </source>
</evidence>
<dbReference type="FunFam" id="3.40.50.300:FF:000012">
    <property type="entry name" value="Transitional endoplasmic reticulum ATPase"/>
    <property type="match status" value="1"/>
</dbReference>
<dbReference type="CDD" id="cd19503">
    <property type="entry name" value="RecA-like_CDC48_NLV2_r1-like"/>
    <property type="match status" value="1"/>
</dbReference>
<feature type="domain" description="AAA+ ATPase" evidence="6">
    <location>
        <begin position="485"/>
        <end position="624"/>
    </location>
</feature>
<dbReference type="SUPFAM" id="SSF52540">
    <property type="entry name" value="P-loop containing nucleoside triphosphate hydrolases"/>
    <property type="match status" value="2"/>
</dbReference>
<feature type="domain" description="CDC48" evidence="7">
    <location>
        <begin position="104"/>
        <end position="169"/>
    </location>
</feature>
<dbReference type="OrthoDB" id="9809379at2"/>
<dbReference type="PANTHER" id="PTHR23077:SF171">
    <property type="entry name" value="NUCLEAR VALOSIN-CONTAINING PROTEIN-LIKE"/>
    <property type="match status" value="1"/>
</dbReference>
<gene>
    <name evidence="9" type="ORF">C8D99_11135</name>
</gene>
<sequence length="714" mass="79182">MLKVKEAMPKDVGRCIARMAPEDIRELGLSEGQIIEIEGKKVTAARLLSCDSEMSEGGGRGFLQIDGIIRDNAQAGIDDKVTVRKADHHFAGSITLRPLTSTALLEKERDAVYIRSLLEGMAVRKDDRVRTNLFGTRICDFRVMDTTPDGTVIISKSTYVNVEKQPEMEKKARISYEDIGGLGSQIQRIREMIELPLRFPLVFDRLGVQPPKGVLLYGPPGTGKTVIARAVAAETDVYFTHISGPEVIGKFYGESEERLRNVFEDAQAHAPSIIFIDEIDAIAPKREDMGGEKQVERRVVAQLLALMDGLESRGQIVVIGATNIPNTLDPALRRPGRFDREISIPIPDRKGRHEILTIHTRGMPLAADVDLRKVAEMTHGYVGADLEALAKEAAMASLRELLPEIDMEMEDIPYDRLLAMDVRMDHFLEAFKEVEPSAIREVFVEVPDVTWRDIGGLEEIKEELRDAVQWPLQHGDIFEKFDITPPKGIMLHGASGTGKTLLAKALARESGVNFISVKGPSLMSKYVGESERAIRDVFRTAKQASPSILYFDEIESLVPVRGKESGSGASFTERVISQFLAEMSGIEELKGVVILATTNRLDLVDPSLLSGGRFDLILELPRPDAQAREKIFEIHLRKKPLSSEVRIATLARLTDGRTGGDIAFVCRKAAMLAVRDHLKTGGDGELLMEWHHFESALKELKELPAICRQNEGSK</sequence>
<dbReference type="GO" id="GO:0005524">
    <property type="term" value="F:ATP binding"/>
    <property type="evidence" value="ECO:0007669"/>
    <property type="project" value="UniProtKB-KW"/>
</dbReference>
<dbReference type="InterPro" id="IPR029067">
    <property type="entry name" value="CDC48_domain_2-like_sf"/>
</dbReference>
<name>A0A4V3HG21_9BACT</name>
<dbReference type="RefSeq" id="WP_133957853.1">
    <property type="nucleotide sequence ID" value="NZ_SORI01000011.1"/>
</dbReference>
<keyword evidence="2" id="KW-0677">Repeat</keyword>
<feature type="domain" description="CDC48 N-terminal subdomain" evidence="8">
    <location>
        <begin position="1"/>
        <end position="88"/>
    </location>
</feature>
<evidence type="ECO:0000256" key="5">
    <source>
        <dbReference type="RuleBase" id="RU003651"/>
    </source>
</evidence>
<feature type="domain" description="AAA+ ATPase" evidence="6">
    <location>
        <begin position="210"/>
        <end position="348"/>
    </location>
</feature>
<accession>A0A4V3HG21</accession>
<dbReference type="Pfam" id="PF02359">
    <property type="entry name" value="CDC48_N"/>
    <property type="match status" value="1"/>
</dbReference>
<dbReference type="NCBIfam" id="TIGR01243">
    <property type="entry name" value="CDC48"/>
    <property type="match status" value="1"/>
</dbReference>
<dbReference type="FunFam" id="1.10.8.60:FF:000057">
    <property type="entry name" value="AAA family ATPase, CDC48 subfamily"/>
    <property type="match status" value="1"/>
</dbReference>
<evidence type="ECO:0000259" key="7">
    <source>
        <dbReference type="SMART" id="SM01072"/>
    </source>
</evidence>
<comment type="similarity">
    <text evidence="1">Belongs to the AAA ATPase family. CDC48 subfamily.</text>
</comment>
<evidence type="ECO:0000259" key="6">
    <source>
        <dbReference type="SMART" id="SM00382"/>
    </source>
</evidence>
<evidence type="ECO:0000256" key="1">
    <source>
        <dbReference type="ARBA" id="ARBA00009833"/>
    </source>
</evidence>
<dbReference type="SMART" id="SM00382">
    <property type="entry name" value="AAA"/>
    <property type="match status" value="2"/>
</dbReference>
<evidence type="ECO:0000256" key="2">
    <source>
        <dbReference type="ARBA" id="ARBA00022737"/>
    </source>
</evidence>
<dbReference type="Pfam" id="PF02933">
    <property type="entry name" value="CDC48_2"/>
    <property type="match status" value="1"/>
</dbReference>
<dbReference type="InterPro" id="IPR050168">
    <property type="entry name" value="AAA_ATPase_domain"/>
</dbReference>
<dbReference type="InterPro" id="IPR003338">
    <property type="entry name" value="CDC4_N-term_subdom"/>
</dbReference>
<dbReference type="InterPro" id="IPR027417">
    <property type="entry name" value="P-loop_NTPase"/>
</dbReference>
<keyword evidence="4 5" id="KW-0067">ATP-binding</keyword>
<dbReference type="SUPFAM" id="SSF50692">
    <property type="entry name" value="ADC-like"/>
    <property type="match status" value="1"/>
</dbReference>
<dbReference type="Gene3D" id="3.10.330.10">
    <property type="match status" value="1"/>
</dbReference>
<evidence type="ECO:0000259" key="8">
    <source>
        <dbReference type="SMART" id="SM01073"/>
    </source>
</evidence>
<dbReference type="Pfam" id="PF00004">
    <property type="entry name" value="AAA"/>
    <property type="match status" value="2"/>
</dbReference>
<dbReference type="GO" id="GO:0005737">
    <property type="term" value="C:cytoplasm"/>
    <property type="evidence" value="ECO:0007669"/>
    <property type="project" value="UniProtKB-ARBA"/>
</dbReference>
<comment type="caution">
    <text evidence="9">The sequence shown here is derived from an EMBL/GenBank/DDBJ whole genome shotgun (WGS) entry which is preliminary data.</text>
</comment>
<evidence type="ECO:0000256" key="4">
    <source>
        <dbReference type="ARBA" id="ARBA00022840"/>
    </source>
</evidence>
<dbReference type="PANTHER" id="PTHR23077">
    <property type="entry name" value="AAA-FAMILY ATPASE"/>
    <property type="match status" value="1"/>
</dbReference>
<evidence type="ECO:0000256" key="3">
    <source>
        <dbReference type="ARBA" id="ARBA00022741"/>
    </source>
</evidence>
<dbReference type="InterPro" id="IPR009010">
    <property type="entry name" value="Asp_de-COase-like_dom_sf"/>
</dbReference>
<dbReference type="Gene3D" id="3.40.50.300">
    <property type="entry name" value="P-loop containing nucleotide triphosphate hydrolases"/>
    <property type="match status" value="2"/>
</dbReference>
<dbReference type="Gene3D" id="1.10.8.60">
    <property type="match status" value="2"/>
</dbReference>
<dbReference type="EMBL" id="SORI01000011">
    <property type="protein sequence ID" value="TDY59701.1"/>
    <property type="molecule type" value="Genomic_DNA"/>
</dbReference>
<dbReference type="InterPro" id="IPR003593">
    <property type="entry name" value="AAA+_ATPase"/>
</dbReference>